<dbReference type="SUPFAM" id="SSF56801">
    <property type="entry name" value="Acetyl-CoA synthetase-like"/>
    <property type="match status" value="1"/>
</dbReference>
<dbReference type="Gene3D" id="2.30.38.10">
    <property type="entry name" value="Luciferase, Domain 3"/>
    <property type="match status" value="1"/>
</dbReference>
<protein>
    <submittedName>
        <fullName evidence="5">Amino acid adenylation domain-containing protein</fullName>
    </submittedName>
</protein>
<dbReference type="Pfam" id="PF00975">
    <property type="entry name" value="Thioesterase"/>
    <property type="match status" value="1"/>
</dbReference>
<dbReference type="Pfam" id="PF00501">
    <property type="entry name" value="AMP-binding"/>
    <property type="match status" value="1"/>
</dbReference>
<dbReference type="SUPFAM" id="SSF52777">
    <property type="entry name" value="CoA-dependent acyltransferases"/>
    <property type="match status" value="2"/>
</dbReference>
<evidence type="ECO:0000259" key="4">
    <source>
        <dbReference type="PROSITE" id="PS50075"/>
    </source>
</evidence>
<dbReference type="PANTHER" id="PTHR45527:SF1">
    <property type="entry name" value="FATTY ACID SYNTHASE"/>
    <property type="match status" value="1"/>
</dbReference>
<dbReference type="Pfam" id="PF13193">
    <property type="entry name" value="AMP-binding_C"/>
    <property type="match status" value="1"/>
</dbReference>
<dbReference type="PROSITE" id="PS50075">
    <property type="entry name" value="CARRIER"/>
    <property type="match status" value="1"/>
</dbReference>
<dbReference type="InterPro" id="IPR009081">
    <property type="entry name" value="PP-bd_ACP"/>
</dbReference>
<dbReference type="OrthoDB" id="9803968at2"/>
<comment type="caution">
    <text evidence="5">The sequence shown here is derived from an EMBL/GenBank/DDBJ whole genome shotgun (WGS) entry which is preliminary data.</text>
</comment>
<dbReference type="PROSITE" id="PS00455">
    <property type="entry name" value="AMP_BINDING"/>
    <property type="match status" value="1"/>
</dbReference>
<dbReference type="Pfam" id="PF00550">
    <property type="entry name" value="PP-binding"/>
    <property type="match status" value="1"/>
</dbReference>
<dbReference type="Gene3D" id="3.30.559.10">
    <property type="entry name" value="Chloramphenicol acetyltransferase-like domain"/>
    <property type="match status" value="1"/>
</dbReference>
<dbReference type="FunFam" id="2.30.38.10:FF:000001">
    <property type="entry name" value="Non-ribosomal peptide synthetase PvdI"/>
    <property type="match status" value="1"/>
</dbReference>
<dbReference type="InterPro" id="IPR020845">
    <property type="entry name" value="AMP-binding_CS"/>
</dbReference>
<dbReference type="InterPro" id="IPR045851">
    <property type="entry name" value="AMP-bd_C_sf"/>
</dbReference>
<dbReference type="Proteomes" id="UP000253759">
    <property type="component" value="Unassembled WGS sequence"/>
</dbReference>
<dbReference type="FunFam" id="3.40.50.12780:FF:000012">
    <property type="entry name" value="Non-ribosomal peptide synthetase"/>
    <property type="match status" value="1"/>
</dbReference>
<dbReference type="InterPro" id="IPR000873">
    <property type="entry name" value="AMP-dep_synth/lig_dom"/>
</dbReference>
<feature type="domain" description="Carrier" evidence="4">
    <location>
        <begin position="972"/>
        <end position="1048"/>
    </location>
</feature>
<dbReference type="SMART" id="SM00823">
    <property type="entry name" value="PKS_PP"/>
    <property type="match status" value="1"/>
</dbReference>
<proteinExistence type="predicted"/>
<dbReference type="GO" id="GO:0009239">
    <property type="term" value="P:enterobactin biosynthetic process"/>
    <property type="evidence" value="ECO:0007669"/>
    <property type="project" value="TreeGrafter"/>
</dbReference>
<gene>
    <name evidence="5" type="ORF">DVH29_14635</name>
</gene>
<dbReference type="Gene3D" id="3.40.50.1820">
    <property type="entry name" value="alpha/beta hydrolase"/>
    <property type="match status" value="1"/>
</dbReference>
<dbReference type="GO" id="GO:0047527">
    <property type="term" value="F:2,3-dihydroxybenzoate-serine ligase activity"/>
    <property type="evidence" value="ECO:0007669"/>
    <property type="project" value="TreeGrafter"/>
</dbReference>
<dbReference type="NCBIfam" id="TIGR01733">
    <property type="entry name" value="AA-adenyl-dom"/>
    <property type="match status" value="1"/>
</dbReference>
<accession>A0A369W6Y9</accession>
<comment type="cofactor">
    <cofactor evidence="1">
        <name>pantetheine 4'-phosphate</name>
        <dbReference type="ChEBI" id="CHEBI:47942"/>
    </cofactor>
</comment>
<evidence type="ECO:0000313" key="6">
    <source>
        <dbReference type="Proteomes" id="UP000253759"/>
    </source>
</evidence>
<sequence>MVGTGSGPSGRKVKAALRQPGLSGAPSLSDRHKLTEAQEGLWYAQRLDPANPLFNTGHYAELRGPLDRDAFRAAADQMLSEAEALHLKMGQGSDGPYQMLDPARRPRLEVVDFSDQDDPRAAALASIKADIGTAADPASGPLASEKLFVLATGHHLWYRRVHHLAIDGYGMALLNARVAELYNARRTGRAAGPAFPSLAAVLAEDAAYRASDQRRSDAAYWHAALADLPEVTGLAPGRALSAHGFDRAVMGLDAPVLENLQARARAWNLPWPDLLTALTAAYCRRFAGGPEIVVGVPHMGRLGSASARVPAMVMNVLPLRLAASETLPLADFVTAVAKTLVASRRHGRYRSEQMRRDLGLLGGYRRLYGPLINVLPFDVPPLLDGIAVTMETLSTGPVDDITITFRGDGRTALALELDTNPGLYAPREGVAQAARLAEFISRALTASTLEDVPMATAEEARRYTETVNSTVHPVPDTTLAALLDAGLRRTPHAPALIFGGRTWTYADLERRTRALALQIQAQGIGPDAIVAIALPRSPELVIALLAVIRAGAAYLPLDLDHPPERIARILASAQPRLILAASEDALPGSLPVLAPGAWHDEPMASELPSPAAPGDLTYVIYTSGSTGEPKGVMIEHRAIVNRLEWMRQHYGFSAEDRILQKTPATFDVSVWEFFLPFISGGALVVAPPGAHRDPKAIAALVRDNGVTTIHFVPSMLSVFLDAPDAHGLRLRRVFCSGEELPADLGARFHAHVEAELHNLYGPTEAAVDISYWPVRAEAGDRPIPIGFPVWNSRLYVLDDHDRPVPPGMVGHLHLAGVQLARGYLGRPDLTAERFVPDPFRPGERMYRTGDLARWREDGAVVFLGRSDNQVKIRGLRIELGEIEAAAMASGLVGAAAIVMREDRAGQKRLIAYVVPGPHYVEDGLRAYMQGVLPDYMLPAALVTLDALPVSANGKLDRSALPLPRFAETAGRPPATPTERALATLYAELLGLPEPPSAEGDFFNLGGDSLLAVTLMLRIEEMWGADPGLGALFERPDIAGLAQRIDANAPVSDNGLQPLLRLGSGRDTLAPLFVVHPVGGIAWCYRHLAGMLSPRRAVYGLQAPALTPGTALPDSLEALAAGYVDRLLSVSPRGPHHIAGWSVGGIIAQAMAVRLRELGEEVGVVALLDSYPSDCWRVEAEPTPTEALRALLAVAGHVPEEHPDLVTREQIVSFLKAGNSPLGALPGDALDGVIRVVLDVNRLVRGHYHRRYDGPLTHFRAALDHRESGLLPTLWRPYARSIDTVDLPFLHPQMVVPAASAMIARELDARMATGSFLA</sequence>
<dbReference type="Gene3D" id="3.30.300.30">
    <property type="match status" value="1"/>
</dbReference>
<dbReference type="SUPFAM" id="SSF53474">
    <property type="entry name" value="alpha/beta-Hydrolases"/>
    <property type="match status" value="1"/>
</dbReference>
<reference evidence="6" key="1">
    <citation type="submission" date="2018-07" db="EMBL/GenBank/DDBJ databases">
        <authorList>
            <person name="Liu B.-T."/>
            <person name="Du Z."/>
        </authorList>
    </citation>
    <scope>NUCLEOTIDE SEQUENCE [LARGE SCALE GENOMIC DNA]</scope>
    <source>
        <strain evidence="6">XYN52</strain>
    </source>
</reference>
<dbReference type="CDD" id="cd17646">
    <property type="entry name" value="A_NRPS_AB3403-like"/>
    <property type="match status" value="1"/>
</dbReference>
<evidence type="ECO:0000256" key="3">
    <source>
        <dbReference type="ARBA" id="ARBA00022553"/>
    </source>
</evidence>
<dbReference type="InterPro" id="IPR001242">
    <property type="entry name" value="Condensation_dom"/>
</dbReference>
<dbReference type="InterPro" id="IPR001031">
    <property type="entry name" value="Thioesterase"/>
</dbReference>
<dbReference type="Gene3D" id="3.40.50.980">
    <property type="match status" value="2"/>
</dbReference>
<keyword evidence="2" id="KW-0596">Phosphopantetheine</keyword>
<dbReference type="GO" id="GO:0005829">
    <property type="term" value="C:cytosol"/>
    <property type="evidence" value="ECO:0007669"/>
    <property type="project" value="TreeGrafter"/>
</dbReference>
<keyword evidence="6" id="KW-1185">Reference proteome</keyword>
<dbReference type="Pfam" id="PF00668">
    <property type="entry name" value="Condensation"/>
    <property type="match status" value="1"/>
</dbReference>
<dbReference type="FunFam" id="3.40.50.980:FF:000001">
    <property type="entry name" value="Non-ribosomal peptide synthetase"/>
    <property type="match status" value="1"/>
</dbReference>
<dbReference type="InterPro" id="IPR023213">
    <property type="entry name" value="CAT-like_dom_sf"/>
</dbReference>
<dbReference type="GO" id="GO:0031177">
    <property type="term" value="F:phosphopantetheine binding"/>
    <property type="evidence" value="ECO:0007669"/>
    <property type="project" value="InterPro"/>
</dbReference>
<dbReference type="GO" id="GO:0009366">
    <property type="term" value="C:enterobactin synthetase complex"/>
    <property type="evidence" value="ECO:0007669"/>
    <property type="project" value="TreeGrafter"/>
</dbReference>
<dbReference type="FunFam" id="3.40.50.980:FF:000002">
    <property type="entry name" value="Enterobactin synthetase component F"/>
    <property type="match status" value="1"/>
</dbReference>
<dbReference type="FunFam" id="3.30.300.30:FF:000010">
    <property type="entry name" value="Enterobactin synthetase component F"/>
    <property type="match status" value="1"/>
</dbReference>
<evidence type="ECO:0000256" key="2">
    <source>
        <dbReference type="ARBA" id="ARBA00022450"/>
    </source>
</evidence>
<dbReference type="InterPro" id="IPR010071">
    <property type="entry name" value="AA_adenyl_dom"/>
</dbReference>
<dbReference type="GO" id="GO:0043041">
    <property type="term" value="P:amino acid activation for nonribosomal peptide biosynthetic process"/>
    <property type="evidence" value="ECO:0007669"/>
    <property type="project" value="TreeGrafter"/>
</dbReference>
<name>A0A369W6Y9_9HYPH</name>
<dbReference type="InterPro" id="IPR029058">
    <property type="entry name" value="AB_hydrolase_fold"/>
</dbReference>
<dbReference type="SUPFAM" id="SSF47336">
    <property type="entry name" value="ACP-like"/>
    <property type="match status" value="1"/>
</dbReference>
<evidence type="ECO:0000256" key="1">
    <source>
        <dbReference type="ARBA" id="ARBA00001957"/>
    </source>
</evidence>
<dbReference type="InterPro" id="IPR025110">
    <property type="entry name" value="AMP-bd_C"/>
</dbReference>
<dbReference type="InterPro" id="IPR036736">
    <property type="entry name" value="ACP-like_sf"/>
</dbReference>
<evidence type="ECO:0000313" key="5">
    <source>
        <dbReference type="EMBL" id="RDE07841.1"/>
    </source>
</evidence>
<dbReference type="EMBL" id="QQNH01000032">
    <property type="protein sequence ID" value="RDE07841.1"/>
    <property type="molecule type" value="Genomic_DNA"/>
</dbReference>
<dbReference type="PANTHER" id="PTHR45527">
    <property type="entry name" value="NONRIBOSOMAL PEPTIDE SYNTHETASE"/>
    <property type="match status" value="1"/>
</dbReference>
<dbReference type="InterPro" id="IPR020806">
    <property type="entry name" value="PKS_PP-bd"/>
</dbReference>
<organism evidence="5 6">
    <name type="scientific">Pelagibacterium lacus</name>
    <dbReference type="NCBI Taxonomy" id="2282655"/>
    <lineage>
        <taxon>Bacteria</taxon>
        <taxon>Pseudomonadati</taxon>
        <taxon>Pseudomonadota</taxon>
        <taxon>Alphaproteobacteria</taxon>
        <taxon>Hyphomicrobiales</taxon>
        <taxon>Devosiaceae</taxon>
        <taxon>Pelagibacterium</taxon>
    </lineage>
</organism>
<dbReference type="Gene3D" id="3.30.559.30">
    <property type="entry name" value="Nonribosomal peptide synthetase, condensation domain"/>
    <property type="match status" value="1"/>
</dbReference>
<keyword evidence="3" id="KW-0597">Phosphoprotein</keyword>